<keyword evidence="10" id="KW-1185">Reference proteome</keyword>
<dbReference type="Proteomes" id="UP000236655">
    <property type="component" value="Chromosome"/>
</dbReference>
<comment type="pathway">
    <text evidence="2">Cofactor biosynthesis; ubiquinone biosynthesis.</text>
</comment>
<keyword evidence="6" id="KW-0560">Oxidoreductase</keyword>
<evidence type="ECO:0000256" key="2">
    <source>
        <dbReference type="ARBA" id="ARBA00004749"/>
    </source>
</evidence>
<keyword evidence="5" id="KW-0274">FAD</keyword>
<evidence type="ECO:0000256" key="3">
    <source>
        <dbReference type="ARBA" id="ARBA00005349"/>
    </source>
</evidence>
<dbReference type="InterPro" id="IPR036188">
    <property type="entry name" value="FAD/NAD-bd_sf"/>
</dbReference>
<feature type="domain" description="FAD-binding" evidence="8">
    <location>
        <begin position="7"/>
        <end position="299"/>
    </location>
</feature>
<dbReference type="OrthoDB" id="9769565at2"/>
<keyword evidence="7" id="KW-0503">Monooxygenase</keyword>
<dbReference type="RefSeq" id="WP_102950495.1">
    <property type="nucleotide sequence ID" value="NZ_CP024847.1"/>
</dbReference>
<accession>A0A2I7N4Q5</accession>
<dbReference type="PANTHER" id="PTHR43876">
    <property type="entry name" value="UBIQUINONE BIOSYNTHESIS MONOOXYGENASE COQ6, MITOCHONDRIAL"/>
    <property type="match status" value="1"/>
</dbReference>
<gene>
    <name evidence="9" type="ORF">CUN60_02375</name>
</gene>
<evidence type="ECO:0000313" key="10">
    <source>
        <dbReference type="Proteomes" id="UP000236655"/>
    </source>
</evidence>
<dbReference type="SUPFAM" id="SSF51905">
    <property type="entry name" value="FAD/NAD(P)-binding domain"/>
    <property type="match status" value="1"/>
</dbReference>
<dbReference type="Pfam" id="PF01494">
    <property type="entry name" value="FAD_binding_3"/>
    <property type="match status" value="1"/>
</dbReference>
<keyword evidence="9" id="KW-0830">Ubiquinone</keyword>
<dbReference type="PRINTS" id="PR00420">
    <property type="entry name" value="RNGMNOXGNASE"/>
</dbReference>
<dbReference type="InterPro" id="IPR010971">
    <property type="entry name" value="UbiH/COQ6"/>
</dbReference>
<dbReference type="InterPro" id="IPR002938">
    <property type="entry name" value="FAD-bd"/>
</dbReference>
<sequence>MAVNKEFDIIIIGGGLVGSAFAADVLSHSPNTKILIIEAKKPEFIENPPLDSKIYAVSPKNFEQFTKIGVFPDLSRVGKIEKMNVFGNANGAIDFDSGNAYDGYLARLVEYGNLQKAILDKLEEYPNLEMCYGQIATIDNQISEVRVVMADKSVYTGSLLVAADGGNSFVRKVVGFNSQQIDYEQSGVVANFNCEKDHANTAYQWFLGDSILAFLPLPDKKISIVWSTSNPELLLDLSYDGFVRAVEEASQNKLGKLELITKPQAFPLKLNLIEKCYKDRVILIGDAFHTIHPLAGQGLILVLVMHGNYRH</sequence>
<evidence type="ECO:0000313" key="9">
    <source>
        <dbReference type="EMBL" id="AUR51195.1"/>
    </source>
</evidence>
<dbReference type="AlphaFoldDB" id="A0A2I7N4Q5"/>
<dbReference type="GO" id="GO:0016705">
    <property type="term" value="F:oxidoreductase activity, acting on paired donors, with incorporation or reduction of molecular oxygen"/>
    <property type="evidence" value="ECO:0007669"/>
    <property type="project" value="InterPro"/>
</dbReference>
<proteinExistence type="inferred from homology"/>
<evidence type="ECO:0000256" key="1">
    <source>
        <dbReference type="ARBA" id="ARBA00001974"/>
    </source>
</evidence>
<evidence type="ECO:0000256" key="5">
    <source>
        <dbReference type="ARBA" id="ARBA00022827"/>
    </source>
</evidence>
<dbReference type="UniPathway" id="UPA00232"/>
<dbReference type="PANTHER" id="PTHR43876:SF7">
    <property type="entry name" value="UBIQUINONE BIOSYNTHESIS MONOOXYGENASE COQ6, MITOCHONDRIAL"/>
    <property type="match status" value="1"/>
</dbReference>
<dbReference type="GO" id="GO:0004497">
    <property type="term" value="F:monooxygenase activity"/>
    <property type="evidence" value="ECO:0007669"/>
    <property type="project" value="UniProtKB-KW"/>
</dbReference>
<comment type="similarity">
    <text evidence="3">Belongs to the UbiH/COQ6 family.</text>
</comment>
<dbReference type="NCBIfam" id="TIGR01988">
    <property type="entry name" value="Ubi-OHases"/>
    <property type="match status" value="1"/>
</dbReference>
<dbReference type="InterPro" id="IPR051205">
    <property type="entry name" value="UbiH/COQ6_monooxygenase"/>
</dbReference>
<evidence type="ECO:0000256" key="4">
    <source>
        <dbReference type="ARBA" id="ARBA00022630"/>
    </source>
</evidence>
<dbReference type="GO" id="GO:0071949">
    <property type="term" value="F:FAD binding"/>
    <property type="evidence" value="ECO:0007669"/>
    <property type="project" value="InterPro"/>
</dbReference>
<organism evidence="9 10">
    <name type="scientific">Aquella oligotrophica</name>
    <dbReference type="NCBI Taxonomy" id="2067065"/>
    <lineage>
        <taxon>Bacteria</taxon>
        <taxon>Pseudomonadati</taxon>
        <taxon>Pseudomonadota</taxon>
        <taxon>Betaproteobacteria</taxon>
        <taxon>Neisseriales</taxon>
        <taxon>Neisseriaceae</taxon>
        <taxon>Aquella</taxon>
    </lineage>
</organism>
<comment type="cofactor">
    <cofactor evidence="1">
        <name>FAD</name>
        <dbReference type="ChEBI" id="CHEBI:57692"/>
    </cofactor>
</comment>
<dbReference type="GO" id="GO:0006744">
    <property type="term" value="P:ubiquinone biosynthetic process"/>
    <property type="evidence" value="ECO:0007669"/>
    <property type="project" value="UniProtKB-UniPathway"/>
</dbReference>
<dbReference type="KEGG" id="nba:CUN60_02375"/>
<keyword evidence="4" id="KW-0285">Flavoprotein</keyword>
<evidence type="ECO:0000256" key="7">
    <source>
        <dbReference type="ARBA" id="ARBA00023033"/>
    </source>
</evidence>
<evidence type="ECO:0000256" key="6">
    <source>
        <dbReference type="ARBA" id="ARBA00023002"/>
    </source>
</evidence>
<reference evidence="10" key="1">
    <citation type="submission" date="2017-11" db="EMBL/GenBank/DDBJ databases">
        <authorList>
            <person name="Chan K.G."/>
            <person name="Lee L.S."/>
        </authorList>
    </citation>
    <scope>NUCLEOTIDE SEQUENCE [LARGE SCALE GENOMIC DNA]</scope>
    <source>
        <strain evidence="10">DSM 100970</strain>
    </source>
</reference>
<dbReference type="EMBL" id="CP024847">
    <property type="protein sequence ID" value="AUR51195.1"/>
    <property type="molecule type" value="Genomic_DNA"/>
</dbReference>
<evidence type="ECO:0000259" key="8">
    <source>
        <dbReference type="Pfam" id="PF01494"/>
    </source>
</evidence>
<protein>
    <submittedName>
        <fullName evidence="9">Ubiquinone biosynthesis protein UbiH</fullName>
    </submittedName>
</protein>
<dbReference type="Gene3D" id="3.50.50.60">
    <property type="entry name" value="FAD/NAD(P)-binding domain"/>
    <property type="match status" value="2"/>
</dbReference>
<name>A0A2I7N4Q5_9NEIS</name>